<feature type="chain" id="PRO_5034027010" evidence="1">
    <location>
        <begin position="17"/>
        <end position="228"/>
    </location>
</feature>
<dbReference type="SMART" id="SM00409">
    <property type="entry name" value="IG"/>
    <property type="match status" value="1"/>
</dbReference>
<evidence type="ECO:0000259" key="2">
    <source>
        <dbReference type="PROSITE" id="PS50835"/>
    </source>
</evidence>
<dbReference type="PROSITE" id="PS50835">
    <property type="entry name" value="IG_LIKE"/>
    <property type="match status" value="1"/>
</dbReference>
<evidence type="ECO:0000313" key="3">
    <source>
        <dbReference type="Proteomes" id="UP000694844"/>
    </source>
</evidence>
<dbReference type="Pfam" id="PF13927">
    <property type="entry name" value="Ig_3"/>
    <property type="match status" value="1"/>
</dbReference>
<dbReference type="RefSeq" id="XP_022304842.1">
    <property type="nucleotide sequence ID" value="XM_022449134.1"/>
</dbReference>
<dbReference type="KEGG" id="cvn:111111938"/>
<proteinExistence type="predicted"/>
<reference evidence="4" key="1">
    <citation type="submission" date="2025-08" db="UniProtKB">
        <authorList>
            <consortium name="RefSeq"/>
        </authorList>
    </citation>
    <scope>IDENTIFICATION</scope>
    <source>
        <tissue evidence="4">Whole sample</tissue>
    </source>
</reference>
<dbReference type="SUPFAM" id="SSF48726">
    <property type="entry name" value="Immunoglobulin"/>
    <property type="match status" value="1"/>
</dbReference>
<evidence type="ECO:0000256" key="1">
    <source>
        <dbReference type="SAM" id="SignalP"/>
    </source>
</evidence>
<dbReference type="OrthoDB" id="6377396at2759"/>
<evidence type="ECO:0000313" key="4">
    <source>
        <dbReference type="RefSeq" id="XP_022304842.1"/>
    </source>
</evidence>
<keyword evidence="3" id="KW-1185">Reference proteome</keyword>
<dbReference type="InterPro" id="IPR013783">
    <property type="entry name" value="Ig-like_fold"/>
</dbReference>
<dbReference type="InterPro" id="IPR007110">
    <property type="entry name" value="Ig-like_dom"/>
</dbReference>
<dbReference type="GeneID" id="111111938"/>
<sequence length="228" mass="25991">MTGMALLLCYSWAVLCFLSPTVCRSAIDLSGTEFVYQGEAIRLLCNATGMPDLPEDVDWFFNGHIIRSSVQEEIIITKFLSPETKSMLSTLEIERSKKKHSGIYVCRSTDFAVKSHHVQVIDTQALRHVSSPFHGIPTVNSTNLVNLLPDIVVTTDRQEDNSYTGPQTTKSTRIFRPSAEKPKINSDDFKRMQYNVLKQQKKKLKVEIMHFRLMNKKLRKELGLPNED</sequence>
<dbReference type="AlphaFoldDB" id="A0A8B8BNB8"/>
<organism evidence="3 4">
    <name type="scientific">Crassostrea virginica</name>
    <name type="common">Eastern oyster</name>
    <dbReference type="NCBI Taxonomy" id="6565"/>
    <lineage>
        <taxon>Eukaryota</taxon>
        <taxon>Metazoa</taxon>
        <taxon>Spiralia</taxon>
        <taxon>Lophotrochozoa</taxon>
        <taxon>Mollusca</taxon>
        <taxon>Bivalvia</taxon>
        <taxon>Autobranchia</taxon>
        <taxon>Pteriomorphia</taxon>
        <taxon>Ostreida</taxon>
        <taxon>Ostreoidea</taxon>
        <taxon>Ostreidae</taxon>
        <taxon>Crassostrea</taxon>
    </lineage>
</organism>
<protein>
    <submittedName>
        <fullName evidence="4">Uncharacterized protein LOC111111938</fullName>
    </submittedName>
</protein>
<name>A0A8B8BNB8_CRAVI</name>
<keyword evidence="1" id="KW-0732">Signal</keyword>
<feature type="domain" description="Ig-like" evidence="2">
    <location>
        <begin position="20"/>
        <end position="119"/>
    </location>
</feature>
<dbReference type="Proteomes" id="UP000694844">
    <property type="component" value="Chromosome 9"/>
</dbReference>
<accession>A0A8B8BNB8</accession>
<dbReference type="InterPro" id="IPR036179">
    <property type="entry name" value="Ig-like_dom_sf"/>
</dbReference>
<dbReference type="InterPro" id="IPR003599">
    <property type="entry name" value="Ig_sub"/>
</dbReference>
<feature type="signal peptide" evidence="1">
    <location>
        <begin position="1"/>
        <end position="16"/>
    </location>
</feature>
<gene>
    <name evidence="4" type="primary">LOC111111938</name>
</gene>
<dbReference type="Gene3D" id="2.60.40.10">
    <property type="entry name" value="Immunoglobulins"/>
    <property type="match status" value="1"/>
</dbReference>